<dbReference type="Pfam" id="PF24241">
    <property type="entry name" value="Deam_C"/>
    <property type="match status" value="1"/>
</dbReference>
<comment type="caution">
    <text evidence="3">The sequence shown here is derived from an EMBL/GenBank/DDBJ whole genome shotgun (WGS) entry which is preliminary data.</text>
</comment>
<feature type="compositionally biased region" description="Low complexity" evidence="1">
    <location>
        <begin position="605"/>
        <end position="615"/>
    </location>
</feature>
<feature type="compositionally biased region" description="Pro residues" evidence="1">
    <location>
        <begin position="974"/>
        <end position="986"/>
    </location>
</feature>
<feature type="compositionally biased region" description="Pro residues" evidence="1">
    <location>
        <begin position="1030"/>
        <end position="1043"/>
    </location>
</feature>
<feature type="compositionally biased region" description="Low complexity" evidence="1">
    <location>
        <begin position="685"/>
        <end position="697"/>
    </location>
</feature>
<organism evidence="3 4">
    <name type="scientific">Labrys neptuniae</name>
    <dbReference type="NCBI Taxonomy" id="376174"/>
    <lineage>
        <taxon>Bacteria</taxon>
        <taxon>Pseudomonadati</taxon>
        <taxon>Pseudomonadota</taxon>
        <taxon>Alphaproteobacteria</taxon>
        <taxon>Hyphomicrobiales</taxon>
        <taxon>Xanthobacteraceae</taxon>
        <taxon>Labrys</taxon>
    </lineage>
</organism>
<feature type="domain" description="Putative cytidine deaminase C-terminal" evidence="2">
    <location>
        <begin position="1203"/>
        <end position="1336"/>
    </location>
</feature>
<reference evidence="3 4" key="1">
    <citation type="submission" date="2024-07" db="EMBL/GenBank/DDBJ databases">
        <title>Description of Labrys sedimenti sp. nov., isolated from a diclofenac-degrading enrichment culture.</title>
        <authorList>
            <person name="Tancsics A."/>
            <person name="Csepanyi A."/>
        </authorList>
    </citation>
    <scope>NUCLEOTIDE SEQUENCE [LARGE SCALE GENOMIC DNA]</scope>
    <source>
        <strain evidence="3 4">LMG 23578</strain>
    </source>
</reference>
<evidence type="ECO:0000256" key="1">
    <source>
        <dbReference type="SAM" id="MobiDB-lite"/>
    </source>
</evidence>
<protein>
    <recommendedName>
        <fullName evidence="2">Putative cytidine deaminase C-terminal domain-containing protein</fullName>
    </recommendedName>
</protein>
<evidence type="ECO:0000313" key="3">
    <source>
        <dbReference type="EMBL" id="MEW9310490.1"/>
    </source>
</evidence>
<dbReference type="EMBL" id="JBFNQD010000028">
    <property type="protein sequence ID" value="MEW9310490.1"/>
    <property type="molecule type" value="Genomic_DNA"/>
</dbReference>
<evidence type="ECO:0000313" key="4">
    <source>
        <dbReference type="Proteomes" id="UP001555786"/>
    </source>
</evidence>
<feature type="region of interest" description="Disordered" evidence="1">
    <location>
        <begin position="1145"/>
        <end position="1167"/>
    </location>
</feature>
<name>A0ABV3PXT0_9HYPH</name>
<feature type="region of interest" description="Disordered" evidence="1">
    <location>
        <begin position="1067"/>
        <end position="1106"/>
    </location>
</feature>
<keyword evidence="4" id="KW-1185">Reference proteome</keyword>
<dbReference type="RefSeq" id="WP_367626878.1">
    <property type="nucleotide sequence ID" value="NZ_JBFNQD010000028.1"/>
</dbReference>
<evidence type="ECO:0000259" key="2">
    <source>
        <dbReference type="Pfam" id="PF24241"/>
    </source>
</evidence>
<dbReference type="InterPro" id="IPR057580">
    <property type="entry name" value="Deam_C"/>
</dbReference>
<gene>
    <name evidence="3" type="ORF">ABXS05_33440</name>
</gene>
<feature type="region of interest" description="Disordered" evidence="1">
    <location>
        <begin position="603"/>
        <end position="697"/>
    </location>
</feature>
<dbReference type="Proteomes" id="UP001555786">
    <property type="component" value="Unassembled WGS sequence"/>
</dbReference>
<sequence length="1343" mass="142308">MPRFPDYDAEIGQGLQLPVAGLSEVPPEAAAYQARIARQNAFDDEERFSQRRLQRQAELDEAAGAMPPGATGFAAGVMRSTQKGDSALLAAISPANRPAFATRLAADREALLGKAAVMEQQGRARYEAGELDNAFAINEQDVARDPSLLATARQAYFGLVDSSGQTPAQKAQRRQDAERGFAIAAWHSRFADDPEAGAAALGGDDAAGGTSGDPAFAAIPKAEHSRLIGDAFLRRDQSQALARGALEPMLRDAETALTSTGRYDAPLPDETRFVAAYGREDGPRRHDEFQRIVKLGADVDAIKAMTPAEQTAWLARFAPKGSEFTGNGPDFAEGRERHARAVQAIALNLAARHKNPNAYVRAVYPALDKLWSEAESSPDRLKAALAATNAAMDGLGLPAQGRAVLPKAMIDKALTRFGDTARPLSERIAPFRALITAPDDPAQQANLFAQAMLTGLPRLAAPALAAYGRGEDDNAARLLAAAFDTPASQKPGQPADSAASAAPTSPLALRGGADATSTNSAWRPAHTDTAIDLGPAMTSALTRMHAAGPGGFDPLTAMLYDRLVQRNLSLNGSDLANAHALARQDLRLPGPTLYAQILPKTLTDAAPGSGSANDNGGAGIQRPATATPAKPLFEIPQGPGKPANVNNSPTLPPSPGTTVDNAGRALVQKLGAAPLKPGNDNVPRVPESPVKSAPVAAPPGMRGANFAKGTARGNSPLVGLLLEVFNGATDVSAPYPGTVIPRSFVLPAFGGVKVSPEATHALLTGLEKWTDKPEQERSLAQAESLQRFKIAASDALRRTAGHPLDYELVSTGGFDFILAPGAKPGEPARIVMARWTPAAGEADLWLSLDGGQPSPIPRPPQTAAAPYDQAVYDSLYTSSRNPTYAYTIARTMQAVRQAGQAKPGSEDQGEHQPTWETRWFIPEGDPALAGIGMPSPDQQRTSPLGTFGIVPAPTQPPNLPPATGEDGENGPEPLVEPLPPSPPDQPFFPSDYYAARKAGLTRQQALNIAIGNYRNRGGRSDADKGGSSPPTVPSPPPRPPQDPSDPYDEAKYDSMYVLTGSPRAALKAAKDTYRSTARNKNPDGSPTPTMANKERKGQSYPPPPLNPDDHIDMADYTAHRNAGLNASAALEAARTDLKELIARETQGGAVPTATDRPEKGQVPKPVTDKTPWYRLLRGAIIQGYADWTVETRRQQIATGKQPTHPEVTTAGIVGNTVKFSMNQKSRFDYNDPNQDTLAANAIRTDTQRIQDAGNETSPNEKMADAHGEVALIQKFADAGQTKGRFLHMVVNGRDVCGWCMVDIARAATAAELEGLVIYETATGNTKYWHYGMGSIKRIGDVNP</sequence>
<feature type="region of interest" description="Disordered" evidence="1">
    <location>
        <begin position="1012"/>
        <end position="1049"/>
    </location>
</feature>
<feature type="compositionally biased region" description="Polar residues" evidence="1">
    <location>
        <begin position="1074"/>
        <end position="1090"/>
    </location>
</feature>
<proteinExistence type="predicted"/>
<feature type="compositionally biased region" description="Low complexity" evidence="1">
    <location>
        <begin position="494"/>
        <end position="508"/>
    </location>
</feature>
<feature type="region of interest" description="Disordered" evidence="1">
    <location>
        <begin position="486"/>
        <end position="524"/>
    </location>
</feature>
<accession>A0ABV3PXT0</accession>
<feature type="region of interest" description="Disordered" evidence="1">
    <location>
        <begin position="927"/>
        <end position="991"/>
    </location>
</feature>